<evidence type="ECO:0000259" key="2">
    <source>
        <dbReference type="Pfam" id="PF10080"/>
    </source>
</evidence>
<evidence type="ECO:0000256" key="1">
    <source>
        <dbReference type="SAM" id="Phobius"/>
    </source>
</evidence>
<dbReference type="KEGG" id="des:DSOUD_1288"/>
<keyword evidence="4" id="KW-1185">Reference proteome</keyword>
<reference evidence="3 4" key="1">
    <citation type="submission" date="2015-07" db="EMBL/GenBank/DDBJ databases">
        <title>Isolation and Genomic Characterization of a Novel Halophilic Metal-Reducing Deltaproteobacterium from the Deep Subsurface.</title>
        <authorList>
            <person name="Badalamenti J.P."/>
            <person name="Summers Z.M."/>
            <person name="Gralnick J.A."/>
            <person name="Bond D.R."/>
        </authorList>
    </citation>
    <scope>NUCLEOTIDE SEQUENCE [LARGE SCALE GENOMIC DNA]</scope>
    <source>
        <strain evidence="3 4">WTL</strain>
    </source>
</reference>
<dbReference type="AlphaFoldDB" id="A0A0M3QFE2"/>
<evidence type="ECO:0000313" key="3">
    <source>
        <dbReference type="EMBL" id="ALC16069.1"/>
    </source>
</evidence>
<feature type="transmembrane region" description="Helical" evidence="1">
    <location>
        <begin position="20"/>
        <end position="41"/>
    </location>
</feature>
<keyword evidence="1" id="KW-0812">Transmembrane</keyword>
<feature type="domain" description="Membrane iron-sulfur containing protein FtrD-like" evidence="2">
    <location>
        <begin position="65"/>
        <end position="165"/>
    </location>
</feature>
<protein>
    <recommendedName>
        <fullName evidence="2">Membrane iron-sulfur containing protein FtrD-like domain-containing protein</fullName>
    </recommendedName>
</protein>
<proteinExistence type="predicted"/>
<dbReference type="STRING" id="1603606.DSOUD_1288"/>
<dbReference type="Proteomes" id="UP000057158">
    <property type="component" value="Chromosome"/>
</dbReference>
<dbReference type="InterPro" id="IPR018758">
    <property type="entry name" value="FtrD-like"/>
</dbReference>
<dbReference type="Pfam" id="PF10080">
    <property type="entry name" value="FtrD-like"/>
    <property type="match status" value="1"/>
</dbReference>
<dbReference type="PATRIC" id="fig|1603606.3.peg.1408"/>
<evidence type="ECO:0000313" key="4">
    <source>
        <dbReference type="Proteomes" id="UP000057158"/>
    </source>
</evidence>
<accession>A0A0M3QFE2</accession>
<organism evidence="3 4">
    <name type="scientific">Desulfuromonas soudanensis</name>
    <dbReference type="NCBI Taxonomy" id="1603606"/>
    <lineage>
        <taxon>Bacteria</taxon>
        <taxon>Pseudomonadati</taxon>
        <taxon>Thermodesulfobacteriota</taxon>
        <taxon>Desulfuromonadia</taxon>
        <taxon>Desulfuromonadales</taxon>
        <taxon>Desulfuromonadaceae</taxon>
        <taxon>Desulfuromonas</taxon>
    </lineage>
</organism>
<dbReference type="EMBL" id="CP010802">
    <property type="protein sequence ID" value="ALC16069.1"/>
    <property type="molecule type" value="Genomic_DNA"/>
</dbReference>
<keyword evidence="1" id="KW-1133">Transmembrane helix</keyword>
<dbReference type="RefSeq" id="WP_082351098.1">
    <property type="nucleotide sequence ID" value="NZ_CP010802.1"/>
</dbReference>
<dbReference type="OrthoDB" id="9792533at2"/>
<gene>
    <name evidence="3" type="ORF">DSOUD_1288</name>
</gene>
<name>A0A0M3QFE2_9BACT</name>
<keyword evidence="1" id="KW-0472">Membrane</keyword>
<sequence>MSERQDKKAQFEQDKKPSPLPRILLALVAVAAAALGGWMTLGTAEGKYPAVSAEHGVVSLPVNQIADGRAHFFSYQKGETAIDFFVLKSRDGVIRAAFDTCDVCYKAKKGYRQEGDSMVCNNCDQTFAADRINEIKGGCNPAPLQRRVEGENLLIAEADLQQGAWNFRAE</sequence>